<dbReference type="Gene3D" id="2.40.50.140">
    <property type="entry name" value="Nucleic acid-binding proteins"/>
    <property type="match status" value="1"/>
</dbReference>
<dbReference type="EMBL" id="MN448297">
    <property type="protein sequence ID" value="QFG75060.1"/>
    <property type="molecule type" value="Genomic_DNA"/>
</dbReference>
<dbReference type="PANTHER" id="PTHR46565:SF20">
    <property type="entry name" value="COLD SHOCK DOMAIN-CONTAINING PROTEIN 4"/>
    <property type="match status" value="1"/>
</dbReference>
<dbReference type="PANTHER" id="PTHR46565">
    <property type="entry name" value="COLD SHOCK DOMAIN PROTEIN 2"/>
    <property type="match status" value="1"/>
</dbReference>
<reference evidence="3" key="1">
    <citation type="journal article" date="2019" name="Philos. Trans. R. Soc. Lond., B, Biol. Sci.">
        <title>Targeted metagenomic recovery of four divergent viruses reveals shared and distinctive characteristics of giant viruses of marine eukaryotes.</title>
        <authorList>
            <person name="Needham D.M."/>
            <person name="Poirier C."/>
            <person name="Hehenberger E."/>
            <person name="Jimenez V."/>
            <person name="Swalwell J.E."/>
            <person name="Santoro A.E."/>
            <person name="Worden A.Z."/>
        </authorList>
    </citation>
    <scope>NUCLEOTIDE SEQUENCE</scope>
    <source>
        <strain evidence="3">OPacV-421</strain>
    </source>
</reference>
<dbReference type="SUPFAM" id="SSF50249">
    <property type="entry name" value="Nucleic acid-binding proteins"/>
    <property type="match status" value="1"/>
</dbReference>
<protein>
    <submittedName>
        <fullName evidence="3">Cold-shock DNA-binding domain protein</fullName>
    </submittedName>
</protein>
<dbReference type="Pfam" id="PF00313">
    <property type="entry name" value="CSD"/>
    <property type="match status" value="1"/>
</dbReference>
<accession>A0A5J6VLX1</accession>
<dbReference type="PROSITE" id="PS51857">
    <property type="entry name" value="CSD_2"/>
    <property type="match status" value="1"/>
</dbReference>
<dbReference type="InterPro" id="IPR002059">
    <property type="entry name" value="CSP_DNA-bd"/>
</dbReference>
<feature type="domain" description="CSD" evidence="2">
    <location>
        <begin position="9"/>
        <end position="83"/>
    </location>
</feature>
<evidence type="ECO:0000313" key="3">
    <source>
        <dbReference type="EMBL" id="QFG75060.1"/>
    </source>
</evidence>
<keyword evidence="3" id="KW-0238">DNA-binding</keyword>
<name>A0A5J6VLX1_9VIRU</name>
<organism evidence="3">
    <name type="scientific">Megaviridae environmental sample</name>
    <dbReference type="NCBI Taxonomy" id="1737588"/>
    <lineage>
        <taxon>Viruses</taxon>
        <taxon>Varidnaviria</taxon>
        <taxon>Bamfordvirae</taxon>
        <taxon>Nucleocytoviricota</taxon>
        <taxon>Megaviricetes</taxon>
        <taxon>Imitervirales</taxon>
        <taxon>Mimiviridae</taxon>
        <taxon>environmental samples</taxon>
    </lineage>
</organism>
<proteinExistence type="predicted"/>
<feature type="compositionally biased region" description="Basic residues" evidence="1">
    <location>
        <begin position="114"/>
        <end position="126"/>
    </location>
</feature>
<evidence type="ECO:0000259" key="2">
    <source>
        <dbReference type="PROSITE" id="PS51857"/>
    </source>
</evidence>
<dbReference type="CDD" id="cd04458">
    <property type="entry name" value="CSP_CDS"/>
    <property type="match status" value="1"/>
</dbReference>
<feature type="region of interest" description="Disordered" evidence="1">
    <location>
        <begin position="95"/>
        <end position="126"/>
    </location>
</feature>
<dbReference type="InterPro" id="IPR012340">
    <property type="entry name" value="NA-bd_OB-fold"/>
</dbReference>
<dbReference type="GO" id="GO:0003677">
    <property type="term" value="F:DNA binding"/>
    <property type="evidence" value="ECO:0007669"/>
    <property type="project" value="UniProtKB-KW"/>
</dbReference>
<sequence length="126" mass="14366">MSNTDNSERLVAQVKWFNPSSGYGFATIKSPGENHGEDIFVHHTSIQVDGDQYKYLKKGEYVNLSLESTESNGHKHQGVNIRGVLDGKLMCEVLNESSNNHNKNNEDNGEWKQQGRRRNHNRRSHS</sequence>
<evidence type="ECO:0000256" key="1">
    <source>
        <dbReference type="SAM" id="MobiDB-lite"/>
    </source>
</evidence>